<evidence type="ECO:0000313" key="2">
    <source>
        <dbReference type="Proteomes" id="UP001497680"/>
    </source>
</evidence>
<organism evidence="1 2">
    <name type="scientific">Hypoxylon rubiginosum</name>
    <dbReference type="NCBI Taxonomy" id="110542"/>
    <lineage>
        <taxon>Eukaryota</taxon>
        <taxon>Fungi</taxon>
        <taxon>Dikarya</taxon>
        <taxon>Ascomycota</taxon>
        <taxon>Pezizomycotina</taxon>
        <taxon>Sordariomycetes</taxon>
        <taxon>Xylariomycetidae</taxon>
        <taxon>Xylariales</taxon>
        <taxon>Hypoxylaceae</taxon>
        <taxon>Hypoxylon</taxon>
    </lineage>
</organism>
<protein>
    <submittedName>
        <fullName evidence="1">Uncharacterized protein</fullName>
    </submittedName>
</protein>
<dbReference type="EMBL" id="MU394382">
    <property type="protein sequence ID" value="KAI6081960.1"/>
    <property type="molecule type" value="Genomic_DNA"/>
</dbReference>
<proteinExistence type="predicted"/>
<evidence type="ECO:0000313" key="1">
    <source>
        <dbReference type="EMBL" id="KAI6081960.1"/>
    </source>
</evidence>
<sequence>MADDFLNRPVMEPPPGEVQDLDNPPNKNGVVIAIYTVCIVLASIFVVLRLYAKFIFLKAPRIEDCKLGIFIAHCVYWLKMTGTTGNFVHMWNFRVRNLAPFYKNGFYGLVFYSTVMMTIKPLILLEWVHIFMLARPRATFKWACYILGIINVLMYFIAIIIDATSCTPREYWWDHTIKGGHCINARKLPIVTGTMNAIIDLFILFLPQGIIWKLHMPRYKKIGVSLVFAVGAISVAAAVTRTVLGHLYADSDDVTYHFSQAGVFCVAEMTAAILVFTAPTVPKPTVHLARQATNSISGLLGSSSGGSFYGTGTAGTKSDAYQHIDQHNNVVPLLKLRSAKSKSSIRTIPEDVESEV</sequence>
<keyword evidence="2" id="KW-1185">Reference proteome</keyword>
<reference evidence="1 2" key="1">
    <citation type="journal article" date="2022" name="New Phytol.">
        <title>Ecological generalism drives hyperdiversity of secondary metabolite gene clusters in xylarialean endophytes.</title>
        <authorList>
            <person name="Franco M.E.E."/>
            <person name="Wisecaver J.H."/>
            <person name="Arnold A.E."/>
            <person name="Ju Y.M."/>
            <person name="Slot J.C."/>
            <person name="Ahrendt S."/>
            <person name="Moore L.P."/>
            <person name="Eastman K.E."/>
            <person name="Scott K."/>
            <person name="Konkel Z."/>
            <person name="Mondo S.J."/>
            <person name="Kuo A."/>
            <person name="Hayes R.D."/>
            <person name="Haridas S."/>
            <person name="Andreopoulos B."/>
            <person name="Riley R."/>
            <person name="LaButti K."/>
            <person name="Pangilinan J."/>
            <person name="Lipzen A."/>
            <person name="Amirebrahimi M."/>
            <person name="Yan J."/>
            <person name="Adam C."/>
            <person name="Keymanesh K."/>
            <person name="Ng V."/>
            <person name="Louie K."/>
            <person name="Northen T."/>
            <person name="Drula E."/>
            <person name="Henrissat B."/>
            <person name="Hsieh H.M."/>
            <person name="Youens-Clark K."/>
            <person name="Lutzoni F."/>
            <person name="Miadlikowska J."/>
            <person name="Eastwood D.C."/>
            <person name="Hamelin R.C."/>
            <person name="Grigoriev I.V."/>
            <person name="U'Ren J.M."/>
        </authorList>
    </citation>
    <scope>NUCLEOTIDE SEQUENCE [LARGE SCALE GENOMIC DNA]</scope>
    <source>
        <strain evidence="1 2">ER1909</strain>
    </source>
</reference>
<dbReference type="Proteomes" id="UP001497680">
    <property type="component" value="Unassembled WGS sequence"/>
</dbReference>
<comment type="caution">
    <text evidence="1">The sequence shown here is derived from an EMBL/GenBank/DDBJ whole genome shotgun (WGS) entry which is preliminary data.</text>
</comment>
<accession>A0ACC0CNH9</accession>
<gene>
    <name evidence="1" type="ORF">F4821DRAFT_274542</name>
</gene>
<name>A0ACC0CNH9_9PEZI</name>